<dbReference type="PANTHER" id="PTHR43684">
    <property type="match status" value="1"/>
</dbReference>
<dbReference type="InterPro" id="IPR014748">
    <property type="entry name" value="Enoyl-CoA_hydra_C"/>
</dbReference>
<gene>
    <name evidence="4" type="ORF">LECACI_7A000429</name>
</gene>
<feature type="region of interest" description="Disordered" evidence="3">
    <location>
        <begin position="1"/>
        <end position="21"/>
    </location>
</feature>
<dbReference type="Pfam" id="PF00378">
    <property type="entry name" value="ECH_1"/>
    <property type="match status" value="1"/>
</dbReference>
<evidence type="ECO:0000256" key="1">
    <source>
        <dbReference type="ARBA" id="ARBA00005254"/>
    </source>
</evidence>
<dbReference type="InterPro" id="IPR029045">
    <property type="entry name" value="ClpP/crotonase-like_dom_sf"/>
</dbReference>
<evidence type="ECO:0000256" key="2">
    <source>
        <dbReference type="ARBA" id="ARBA00023026"/>
    </source>
</evidence>
<evidence type="ECO:0000313" key="4">
    <source>
        <dbReference type="EMBL" id="CAK3770734.1"/>
    </source>
</evidence>
<dbReference type="PANTHER" id="PTHR43684:SF4">
    <property type="entry name" value="ENOYL-COA HYDRATASE_ISOMERASE FAMILY PROTEIN (AFU_ORTHOLOGUE AFUA_1G01890)"/>
    <property type="match status" value="1"/>
</dbReference>
<dbReference type="InterPro" id="IPR051053">
    <property type="entry name" value="ECH/Chromodomain_protein"/>
</dbReference>
<organism evidence="4 5">
    <name type="scientific">Lecanosticta acicola</name>
    <dbReference type="NCBI Taxonomy" id="111012"/>
    <lineage>
        <taxon>Eukaryota</taxon>
        <taxon>Fungi</taxon>
        <taxon>Dikarya</taxon>
        <taxon>Ascomycota</taxon>
        <taxon>Pezizomycotina</taxon>
        <taxon>Dothideomycetes</taxon>
        <taxon>Dothideomycetidae</taxon>
        <taxon>Mycosphaerellales</taxon>
        <taxon>Mycosphaerellaceae</taxon>
        <taxon>Lecanosticta</taxon>
    </lineage>
</organism>
<comment type="similarity">
    <text evidence="1">Belongs to the enoyl-CoA hydratase/isomerase family.</text>
</comment>
<dbReference type="EMBL" id="CAVMBE010000001">
    <property type="protein sequence ID" value="CAK3770734.1"/>
    <property type="molecule type" value="Genomic_DNA"/>
</dbReference>
<keyword evidence="2" id="KW-0843">Virulence</keyword>
<evidence type="ECO:0000313" key="5">
    <source>
        <dbReference type="Proteomes" id="UP001296104"/>
    </source>
</evidence>
<dbReference type="Gene3D" id="1.10.12.10">
    <property type="entry name" value="Lyase 2-enoyl-coa Hydratase, Chain A, domain 2"/>
    <property type="match status" value="1"/>
</dbReference>
<dbReference type="SUPFAM" id="SSF52096">
    <property type="entry name" value="ClpP/crotonase"/>
    <property type="match status" value="1"/>
</dbReference>
<dbReference type="Proteomes" id="UP001296104">
    <property type="component" value="Unassembled WGS sequence"/>
</dbReference>
<sequence>MTGKEAPGKTAPGSGYIPPPELQEIPIPRSYSDIPWTEIKISNVPESAEEEVTPVVLVTLYRPTKYNAFTPTMMRELEHAYTLFDIDDRVKCIVQTGHGKMFCAGADLDTGFVGNEEAVRDHRDGGGRVAMAINRCRKPTIGAVQGSAVGIGITMTLPMNIRIAWQDAKIGFVFARRGLIMEAASSFFLPRLIGVSKALHLCTTGAVYPAKHHLLDDLFTEVLPTQDAVLPRALELADEIVKNCSGVSTYMMKELMFRGPGNPEATHLLDSRIVYELFSSKDNKEGVAAFLQKRPVDFKGTMKNDAPSAYPWWDPVYTGNRPVNQGYQWKPKL</sequence>
<name>A0AAI8YPG9_9PEZI</name>
<protein>
    <submittedName>
        <fullName evidence="4">3-hydroxypropionyl-coenzyme A dehydratase</fullName>
    </submittedName>
</protein>
<accession>A0AAI8YPG9</accession>
<proteinExistence type="inferred from homology"/>
<dbReference type="Gene3D" id="3.90.226.10">
    <property type="entry name" value="2-enoyl-CoA Hydratase, Chain A, domain 1"/>
    <property type="match status" value="1"/>
</dbReference>
<dbReference type="AlphaFoldDB" id="A0AAI8YPG9"/>
<dbReference type="CDD" id="cd06558">
    <property type="entry name" value="crotonase-like"/>
    <property type="match status" value="1"/>
</dbReference>
<comment type="caution">
    <text evidence="4">The sequence shown here is derived from an EMBL/GenBank/DDBJ whole genome shotgun (WGS) entry which is preliminary data.</text>
</comment>
<evidence type="ECO:0000256" key="3">
    <source>
        <dbReference type="SAM" id="MobiDB-lite"/>
    </source>
</evidence>
<keyword evidence="5" id="KW-1185">Reference proteome</keyword>
<dbReference type="InterPro" id="IPR001753">
    <property type="entry name" value="Enoyl-CoA_hydra/iso"/>
</dbReference>
<reference evidence="4" key="1">
    <citation type="submission" date="2023-11" db="EMBL/GenBank/DDBJ databases">
        <authorList>
            <person name="Alioto T."/>
            <person name="Alioto T."/>
            <person name="Gomez Garrido J."/>
        </authorList>
    </citation>
    <scope>NUCLEOTIDE SEQUENCE</scope>
</reference>